<evidence type="ECO:0000256" key="8">
    <source>
        <dbReference type="ARBA" id="ARBA00022801"/>
    </source>
</evidence>
<dbReference type="HOGENOM" id="CLU_057697_0_0_2"/>
<evidence type="ECO:0000256" key="1">
    <source>
        <dbReference type="ARBA" id="ARBA00001941"/>
    </source>
</evidence>
<dbReference type="SUPFAM" id="SSF144052">
    <property type="entry name" value="Thermophilic metalloprotease-like"/>
    <property type="match status" value="1"/>
</dbReference>
<dbReference type="GO" id="GO:0046872">
    <property type="term" value="F:metal ion binding"/>
    <property type="evidence" value="ECO:0007669"/>
    <property type="project" value="UniProtKB-KW"/>
</dbReference>
<keyword evidence="8" id="KW-0378">Hydrolase</keyword>
<evidence type="ECO:0000256" key="6">
    <source>
        <dbReference type="ARBA" id="ARBA00022670"/>
    </source>
</evidence>
<dbReference type="EMBL" id="CP007055">
    <property type="protein sequence ID" value="AHF98401.1"/>
    <property type="molecule type" value="Genomic_DNA"/>
</dbReference>
<evidence type="ECO:0000313" key="10">
    <source>
        <dbReference type="EMBL" id="AHF98401.1"/>
    </source>
</evidence>
<keyword evidence="11" id="KW-1185">Reference proteome</keyword>
<evidence type="ECO:0000256" key="2">
    <source>
        <dbReference type="ARBA" id="ARBA00001946"/>
    </source>
</evidence>
<reference evidence="10 11" key="1">
    <citation type="submission" date="2014-01" db="EMBL/GenBank/DDBJ databases">
        <authorList>
            <consortium name="DOE Joint Genome Institute"/>
            <person name="Anderson I."/>
            <person name="Huntemann M."/>
            <person name="Han J."/>
            <person name="Chen A."/>
            <person name="Kyrpides N."/>
            <person name="Mavromatis K."/>
            <person name="Markowitz V."/>
            <person name="Palaniappan K."/>
            <person name="Ivanova N."/>
            <person name="Schaumberg A."/>
            <person name="Pati A."/>
            <person name="Liolios K."/>
            <person name="Nordberg H.P."/>
            <person name="Cantor M.N."/>
            <person name="Hua S.X."/>
            <person name="Woyke T."/>
        </authorList>
    </citation>
    <scope>NUCLEOTIDE SEQUENCE [LARGE SCALE GENOMIC DNA]</scope>
    <source>
        <strain evidence="10 11">XH-48</strain>
    </source>
</reference>
<evidence type="ECO:0000256" key="7">
    <source>
        <dbReference type="ARBA" id="ARBA00022723"/>
    </source>
</evidence>
<evidence type="ECO:0000256" key="3">
    <source>
        <dbReference type="ARBA" id="ARBA00001947"/>
    </source>
</evidence>
<keyword evidence="7" id="KW-0479">Metal-binding</keyword>
<gene>
    <name evidence="10" type="ORF">HALLA_05420</name>
</gene>
<dbReference type="GO" id="GO:0006508">
    <property type="term" value="P:proteolysis"/>
    <property type="evidence" value="ECO:0007669"/>
    <property type="project" value="UniProtKB-KW"/>
</dbReference>
<evidence type="ECO:0000256" key="9">
    <source>
        <dbReference type="ARBA" id="ARBA00023049"/>
    </source>
</evidence>
<proteinExistence type="inferred from homology"/>
<dbReference type="eggNOG" id="arCOG01888">
    <property type="taxonomic scope" value="Archaea"/>
</dbReference>
<evidence type="ECO:0000256" key="4">
    <source>
        <dbReference type="ARBA" id="ARBA00008236"/>
    </source>
</evidence>
<dbReference type="InterPro" id="IPR000787">
    <property type="entry name" value="Peptidase_M29"/>
</dbReference>
<dbReference type="OrthoDB" id="145069at2157"/>
<dbReference type="PANTHER" id="PTHR34448">
    <property type="entry name" value="AMINOPEPTIDASE"/>
    <property type="match status" value="1"/>
</dbReference>
<protein>
    <submittedName>
        <fullName evidence="10">Aminopeptidase</fullName>
    </submittedName>
</protein>
<keyword evidence="5 10" id="KW-0031">Aminopeptidase</keyword>
<evidence type="ECO:0000313" key="11">
    <source>
        <dbReference type="Proteomes" id="UP000019024"/>
    </source>
</evidence>
<dbReference type="RefSeq" id="WP_049953955.1">
    <property type="nucleotide sequence ID" value="NZ_CP007055.1"/>
</dbReference>
<accession>W0JM78</accession>
<comment type="cofactor">
    <cofactor evidence="3">
        <name>Zn(2+)</name>
        <dbReference type="ChEBI" id="CHEBI:29105"/>
    </cofactor>
</comment>
<dbReference type="Pfam" id="PF02073">
    <property type="entry name" value="Peptidase_M29"/>
    <property type="match status" value="1"/>
</dbReference>
<name>W0JM78_9EURY</name>
<comment type="cofactor">
    <cofactor evidence="1">
        <name>Co(2+)</name>
        <dbReference type="ChEBI" id="CHEBI:48828"/>
    </cofactor>
</comment>
<comment type="cofactor">
    <cofactor evidence="2">
        <name>Mg(2+)</name>
        <dbReference type="ChEBI" id="CHEBI:18420"/>
    </cofactor>
</comment>
<organism evidence="10 11">
    <name type="scientific">Halostagnicola larsenii XH-48</name>
    <dbReference type="NCBI Taxonomy" id="797299"/>
    <lineage>
        <taxon>Archaea</taxon>
        <taxon>Methanobacteriati</taxon>
        <taxon>Methanobacteriota</taxon>
        <taxon>Stenosarchaea group</taxon>
        <taxon>Halobacteria</taxon>
        <taxon>Halobacteriales</taxon>
        <taxon>Natrialbaceae</taxon>
        <taxon>Halostagnicola</taxon>
    </lineage>
</organism>
<dbReference type="Gene3D" id="3.40.1830.10">
    <property type="entry name" value="Thermophilic metalloprotease (M29)"/>
    <property type="match status" value="1"/>
</dbReference>
<dbReference type="PANTHER" id="PTHR34448:SF1">
    <property type="entry name" value="BLL6088 PROTEIN"/>
    <property type="match status" value="1"/>
</dbReference>
<dbReference type="KEGG" id="hlr:HALLA_05420"/>
<comment type="similarity">
    <text evidence="4">Belongs to the peptidase M29 family.</text>
</comment>
<dbReference type="STRING" id="797299.HALLA_05420"/>
<dbReference type="GO" id="GO:0004177">
    <property type="term" value="F:aminopeptidase activity"/>
    <property type="evidence" value="ECO:0007669"/>
    <property type="project" value="UniProtKB-KW"/>
</dbReference>
<dbReference type="InterPro" id="IPR052170">
    <property type="entry name" value="M29_Exopeptidase"/>
</dbReference>
<sequence>MDPRIREHAEIIANHSVDMEAGDNVVIDAHPVAEDLVVALHEVIGDIGANPVATSQRTGTRNRRAYLKAAGADLADDEFETPEHERALIENTDVYIAIRASDNVTQTSDVDPEVSAAYRQAQRPILEERLSKRWCLTQYPAPANAQLAEMSTEAYENYVWDAVNKDWEGVREHQQQMVEILDPADEVRIVSGDTTDVTMSVEDNPTINDYGENNLPGGEVFTAPVPDSVEGEVLFDMPLYHQGREITDAYLEFEDGEVVSHSAEKNEETLTEVLETDDGARRLGELGIGMNRDIDQFTYNMLFDEKMGDTVHMAVGRAYDDTVGEDNEQNDSAVHVDMIVDMSEDSFIEVDGEVVQRNGTFRFEDGFEESEV</sequence>
<dbReference type="GO" id="GO:0008237">
    <property type="term" value="F:metallopeptidase activity"/>
    <property type="evidence" value="ECO:0007669"/>
    <property type="project" value="UniProtKB-KW"/>
</dbReference>
<evidence type="ECO:0000256" key="5">
    <source>
        <dbReference type="ARBA" id="ARBA00022438"/>
    </source>
</evidence>
<keyword evidence="9" id="KW-0482">Metalloprotease</keyword>
<keyword evidence="6" id="KW-0645">Protease</keyword>
<dbReference type="PATRIC" id="fig|797299.3.peg.145"/>
<dbReference type="AlphaFoldDB" id="W0JM78"/>
<dbReference type="InterPro" id="IPR035097">
    <property type="entry name" value="M29_N-terminal"/>
</dbReference>
<dbReference type="Proteomes" id="UP000019024">
    <property type="component" value="Chromosome"/>
</dbReference>
<dbReference type="GeneID" id="25143946"/>